<evidence type="ECO:0000313" key="3">
    <source>
        <dbReference type="Proteomes" id="UP001302719"/>
    </source>
</evidence>
<keyword evidence="3" id="KW-1185">Reference proteome</keyword>
<accession>A0AA96G883</accession>
<organism evidence="2 3">
    <name type="scientific">Candidatus Nitrospira allomarina</name>
    <dbReference type="NCBI Taxonomy" id="3020900"/>
    <lineage>
        <taxon>Bacteria</taxon>
        <taxon>Pseudomonadati</taxon>
        <taxon>Nitrospirota</taxon>
        <taxon>Nitrospiria</taxon>
        <taxon>Nitrospirales</taxon>
        <taxon>Nitrospiraceae</taxon>
        <taxon>Nitrospira</taxon>
    </lineage>
</organism>
<dbReference type="InterPro" id="IPR024952">
    <property type="entry name" value="LPP20-like_dom"/>
</dbReference>
<dbReference type="Pfam" id="PF02169">
    <property type="entry name" value="LPP20"/>
    <property type="match status" value="1"/>
</dbReference>
<evidence type="ECO:0000313" key="2">
    <source>
        <dbReference type="EMBL" id="WNM57219.1"/>
    </source>
</evidence>
<protein>
    <submittedName>
        <fullName evidence="2">LPP20 family lipoprotein</fullName>
    </submittedName>
</protein>
<dbReference type="KEGG" id="nall:PP769_14720"/>
<name>A0AA96G883_9BACT</name>
<reference evidence="2 3" key="1">
    <citation type="submission" date="2023-01" db="EMBL/GenBank/DDBJ databases">
        <title>Cultivation and genomic characterization of new, ubiquitous marine nitrite-oxidizing bacteria from the Nitrospirales.</title>
        <authorList>
            <person name="Mueller A.J."/>
            <person name="Daebeler A."/>
            <person name="Herbold C.W."/>
            <person name="Kirkegaard R.H."/>
            <person name="Daims H."/>
        </authorList>
    </citation>
    <scope>NUCLEOTIDE SEQUENCE [LARGE SCALE GENOMIC DNA]</scope>
    <source>
        <strain evidence="2 3">VA</strain>
    </source>
</reference>
<sequence>MNILRIVIWSGVCILAGGCAWFGRETPPEWIMSPHQSYPAERYLTGIGEAESREQAEKRAYAAVARVFSAQVNTKSMDHETYSIQESGGGSQTRRELQLDQRTQVTTSKALENVQILDLWYQPSTRHFWALAGLDRQQAEKAILERLQEWDTKIENMMHQGRTHPQKIQRIRGYKEAMILLADRDALNTDLRVIRTSGDSLPPSYRIPQVQREFMDFVAQNLVISVAIEGEFHEDIERAILEGLKQEGLLGRPADSKSSEIADLAIVGQGQFWTVNLPDPLFKYVRWCGDIDIYENPSHRLIGVISETGREGHVTEKEARIRASKVMQEVISKEIARLLTRSVFSVEPDPSLSQRVPNACSH</sequence>
<dbReference type="Gene3D" id="3.10.28.20">
    <property type="entry name" value="Acetamidase/Formamidase-like domains"/>
    <property type="match status" value="1"/>
</dbReference>
<keyword evidence="2" id="KW-0449">Lipoprotein</keyword>
<dbReference type="AlphaFoldDB" id="A0AA96G883"/>
<dbReference type="Proteomes" id="UP001302719">
    <property type="component" value="Chromosome"/>
</dbReference>
<gene>
    <name evidence="2" type="ORF">PP769_14720</name>
</gene>
<evidence type="ECO:0000259" key="1">
    <source>
        <dbReference type="Pfam" id="PF02169"/>
    </source>
</evidence>
<dbReference type="PROSITE" id="PS51257">
    <property type="entry name" value="PROKAR_LIPOPROTEIN"/>
    <property type="match status" value="1"/>
</dbReference>
<dbReference type="EMBL" id="CP116967">
    <property type="protein sequence ID" value="WNM57219.1"/>
    <property type="molecule type" value="Genomic_DNA"/>
</dbReference>
<dbReference type="RefSeq" id="WP_312641432.1">
    <property type="nucleotide sequence ID" value="NZ_CP116967.1"/>
</dbReference>
<feature type="domain" description="Lipoprotein LPP20-like" evidence="1">
    <location>
        <begin position="28"/>
        <end position="134"/>
    </location>
</feature>
<proteinExistence type="predicted"/>